<evidence type="ECO:0000313" key="1">
    <source>
        <dbReference type="EMBL" id="NBG96838.1"/>
    </source>
</evidence>
<dbReference type="RefSeq" id="WP_027840674.1">
    <property type="nucleotide sequence ID" value="NZ_BMHN01000001.1"/>
</dbReference>
<dbReference type="Proteomes" id="UP000470384">
    <property type="component" value="Unassembled WGS sequence"/>
</dbReference>
<evidence type="ECO:0000313" key="2">
    <source>
        <dbReference type="Proteomes" id="UP000470384"/>
    </source>
</evidence>
<dbReference type="PIRSF" id="PIRSF035865">
    <property type="entry name" value="UCP035865"/>
    <property type="match status" value="1"/>
</dbReference>
<gene>
    <name evidence="1" type="ORF">GTQ45_13955</name>
</gene>
<reference evidence="1 2" key="1">
    <citation type="journal article" date="2016" name="Int. J. Syst. Evol. Microbiol.">
        <title>Pyruvatibacter mobilis gen. nov., sp. nov., a marine bacterium from the culture broth of Picochlorum sp. 122.</title>
        <authorList>
            <person name="Wang G."/>
            <person name="Tang M."/>
            <person name="Wu H."/>
            <person name="Dai S."/>
            <person name="Li T."/>
            <person name="Chen C."/>
            <person name="He H."/>
            <person name="Fan J."/>
            <person name="Xiang W."/>
            <person name="Li X."/>
        </authorList>
    </citation>
    <scope>NUCLEOTIDE SEQUENCE [LARGE SCALE GENOMIC DNA]</scope>
    <source>
        <strain evidence="1 2">GYP-11</strain>
    </source>
</reference>
<proteinExistence type="predicted"/>
<dbReference type="InterPro" id="IPR019285">
    <property type="entry name" value="DUF2336"/>
</dbReference>
<name>A0A845QEX3_9HYPH</name>
<dbReference type="Pfam" id="PF10098">
    <property type="entry name" value="DUF2336"/>
    <property type="match status" value="1"/>
</dbReference>
<comment type="caution">
    <text evidence="1">The sequence shown here is derived from an EMBL/GenBank/DDBJ whole genome shotgun (WGS) entry which is preliminary data.</text>
</comment>
<organism evidence="1 2">
    <name type="scientific">Pyruvatibacter mobilis</name>
    <dbReference type="NCBI Taxonomy" id="1712261"/>
    <lineage>
        <taxon>Bacteria</taxon>
        <taxon>Pseudomonadati</taxon>
        <taxon>Pseudomonadota</taxon>
        <taxon>Alphaproteobacteria</taxon>
        <taxon>Hyphomicrobiales</taxon>
        <taxon>Parvibaculaceae</taxon>
        <taxon>Pyruvatibacter</taxon>
    </lineage>
</organism>
<dbReference type="GeneID" id="300654318"/>
<protein>
    <submittedName>
        <fullName evidence="1">DUF2336 domain-containing protein</fullName>
    </submittedName>
</protein>
<sequence>MAPQLTQSDITELLTAPTPDKRAQIARKVGRQIDAGGLSGQERLLANDILRLMVRDAAEMVRTAVAESLCAASEVPADVVNSIISDIDSVAVPFIERSPLITDEALLEIIEAGAPAKVLAIASRGSVSEEVSDAIARDGERDAVVRLLGNEGATLSTSAFSEVLTRWHDDVGIADRMAMRKALPLTVVERLVSVVSDEMKNRLVARGGVGNDIAERLAFEARESVTIKLFDGLDSIEDFALLMSHLQGAGRLSGTLIVRAACLGEMKFVEHALAQLARISPERAWTLVHDAGRLGLRALFQQARLSQDLYLPLRIAVDVYHEMVRSEEVLDREHFRRQIIERILTQPDGLKNDDLDFLLYQIARQEQIIAQREGEAADAVRAASA</sequence>
<dbReference type="AlphaFoldDB" id="A0A845QEX3"/>
<dbReference type="OrthoDB" id="9798569at2"/>
<keyword evidence="2" id="KW-1185">Reference proteome</keyword>
<dbReference type="InterPro" id="IPR014598">
    <property type="entry name" value="UCP035865"/>
</dbReference>
<accession>A0A845QEX3</accession>
<dbReference type="EMBL" id="WXYQ01000012">
    <property type="protein sequence ID" value="NBG96838.1"/>
    <property type="molecule type" value="Genomic_DNA"/>
</dbReference>